<feature type="chain" id="PRO_5007847455" description="Putative beta-lactamase-inhibitor-like PepSY-like domain-containing protein" evidence="1">
    <location>
        <begin position="26"/>
        <end position="149"/>
    </location>
</feature>
<dbReference type="RefSeq" id="WP_038987414.1">
    <property type="nucleotide sequence ID" value="NZ_JACAJR010000039.1"/>
</dbReference>
<dbReference type="AlphaFoldDB" id="A0A163XBU3"/>
<feature type="signal peptide" evidence="1">
    <location>
        <begin position="1"/>
        <end position="25"/>
    </location>
</feature>
<evidence type="ECO:0000259" key="2">
    <source>
        <dbReference type="Pfam" id="PF11396"/>
    </source>
</evidence>
<keyword evidence="4" id="KW-1185">Reference proteome</keyword>
<dbReference type="Gene3D" id="3.40.1420.30">
    <property type="match status" value="1"/>
</dbReference>
<keyword evidence="1" id="KW-0732">Signal</keyword>
<dbReference type="EMBL" id="LQNU01000068">
    <property type="protein sequence ID" value="KZE77648.1"/>
    <property type="molecule type" value="Genomic_DNA"/>
</dbReference>
<dbReference type="Pfam" id="PF11396">
    <property type="entry name" value="PepSY_like"/>
    <property type="match status" value="1"/>
</dbReference>
<dbReference type="InterPro" id="IPR021533">
    <property type="entry name" value="PepSY-like"/>
</dbReference>
<accession>A0A163XBU3</accession>
<gene>
    <name evidence="3" type="ORF">AV926_13920</name>
</gene>
<dbReference type="OrthoDB" id="710080at2"/>
<reference evidence="3 4" key="1">
    <citation type="submission" date="2016-01" db="EMBL/GenBank/DDBJ databases">
        <title>Whole genome sequencing of Myroides marinus L41.</title>
        <authorList>
            <person name="Hong K.W."/>
        </authorList>
    </citation>
    <scope>NUCLEOTIDE SEQUENCE [LARGE SCALE GENOMIC DNA]</scope>
    <source>
        <strain evidence="3 4">L41</strain>
    </source>
</reference>
<evidence type="ECO:0000313" key="3">
    <source>
        <dbReference type="EMBL" id="KZE77648.1"/>
    </source>
</evidence>
<proteinExistence type="predicted"/>
<protein>
    <recommendedName>
        <fullName evidence="2">Putative beta-lactamase-inhibitor-like PepSY-like domain-containing protein</fullName>
    </recommendedName>
</protein>
<comment type="caution">
    <text evidence="3">The sequence shown here is derived from an EMBL/GenBank/DDBJ whole genome shotgun (WGS) entry which is preliminary data.</text>
</comment>
<evidence type="ECO:0000256" key="1">
    <source>
        <dbReference type="SAM" id="SignalP"/>
    </source>
</evidence>
<organism evidence="3 4">
    <name type="scientific">Myroides marinus</name>
    <dbReference type="NCBI Taxonomy" id="703342"/>
    <lineage>
        <taxon>Bacteria</taxon>
        <taxon>Pseudomonadati</taxon>
        <taxon>Bacteroidota</taxon>
        <taxon>Flavobacteriia</taxon>
        <taxon>Flavobacteriales</taxon>
        <taxon>Flavobacteriaceae</taxon>
        <taxon>Myroides</taxon>
    </lineage>
</organism>
<evidence type="ECO:0000313" key="4">
    <source>
        <dbReference type="Proteomes" id="UP000076630"/>
    </source>
</evidence>
<dbReference type="SUPFAM" id="SSF160574">
    <property type="entry name" value="BT0923-like"/>
    <property type="match status" value="1"/>
</dbReference>
<sequence>MKNVKLLLVSVLMSGTLMNSQSAMAQDVVITKTELPKKASIFIDTHFKGKEVSLIEKDKDFLSTSYKVKFVDNIEVEFDKSGEWDEVDGNKSAIPTSFILKPIVTYVTTNYKETTITKIEKEARRYEVKLSNGLELEFSKDGKFKKIDE</sequence>
<dbReference type="Proteomes" id="UP000076630">
    <property type="component" value="Unassembled WGS sequence"/>
</dbReference>
<name>A0A163XBU3_9FLAO</name>
<feature type="domain" description="Putative beta-lactamase-inhibitor-like PepSY-like" evidence="2">
    <location>
        <begin position="65"/>
        <end position="145"/>
    </location>
</feature>